<dbReference type="InterPro" id="IPR011054">
    <property type="entry name" value="Rudment_hybrid_motif"/>
</dbReference>
<dbReference type="InterPro" id="IPR016185">
    <property type="entry name" value="PreATP-grasp_dom_sf"/>
</dbReference>
<keyword evidence="3 6" id="KW-0547">Nucleotide-binding</keyword>
<dbReference type="InterPro" id="IPR011053">
    <property type="entry name" value="Single_hybrid_motif"/>
</dbReference>
<evidence type="ECO:0000259" key="7">
    <source>
        <dbReference type="PROSITE" id="PS50968"/>
    </source>
</evidence>
<dbReference type="CDD" id="cd06850">
    <property type="entry name" value="biotinyl_domain"/>
    <property type="match status" value="1"/>
</dbReference>
<dbReference type="Proteomes" id="UP000763641">
    <property type="component" value="Unassembled WGS sequence"/>
</dbReference>
<keyword evidence="2" id="KW-0436">Ligase</keyword>
<proteinExistence type="predicted"/>
<dbReference type="Pfam" id="PF00364">
    <property type="entry name" value="Biotin_lipoyl"/>
    <property type="match status" value="1"/>
</dbReference>
<dbReference type="PROSITE" id="PS00188">
    <property type="entry name" value="BIOTIN"/>
    <property type="match status" value="1"/>
</dbReference>
<organism evidence="10 11">
    <name type="scientific">Sphingomonas longa</name>
    <dbReference type="NCBI Taxonomy" id="2778730"/>
    <lineage>
        <taxon>Bacteria</taxon>
        <taxon>Pseudomonadati</taxon>
        <taxon>Pseudomonadota</taxon>
        <taxon>Alphaproteobacteria</taxon>
        <taxon>Sphingomonadales</taxon>
        <taxon>Sphingomonadaceae</taxon>
        <taxon>Sphingomonas</taxon>
    </lineage>
</organism>
<evidence type="ECO:0000256" key="2">
    <source>
        <dbReference type="ARBA" id="ARBA00022598"/>
    </source>
</evidence>
<dbReference type="InterPro" id="IPR001882">
    <property type="entry name" value="Biotin_BS"/>
</dbReference>
<feature type="domain" description="Lipoyl-binding" evidence="7">
    <location>
        <begin position="530"/>
        <end position="606"/>
    </location>
</feature>
<feature type="domain" description="ATP-grasp" evidence="8">
    <location>
        <begin position="120"/>
        <end position="322"/>
    </location>
</feature>
<dbReference type="InterPro" id="IPR000089">
    <property type="entry name" value="Biotin_lipoyl"/>
</dbReference>
<comment type="caution">
    <text evidence="10">The sequence shown here is derived from an EMBL/GenBank/DDBJ whole genome shotgun (WGS) entry which is preliminary data.</text>
</comment>
<dbReference type="SUPFAM" id="SSF51230">
    <property type="entry name" value="Single hybrid motif"/>
    <property type="match status" value="1"/>
</dbReference>
<sequence>MIASLLIANRGEIACRIIRTARSLGIRTIAVHSDADATALHVRLADEAVPIGPSPARESYLVGDRILAAARDTAAEAIHPGYGFLSENADFAAAVIAAGLIWVGPHPDSIRAMGLKDAAKARMIAAGVPVTPGYLGEDQSADRLAAEADAIGYPVLIKAVAGGGGKGMRRVDDATDFADALGSCRREAASSFGDDRVLIEKYILSPRHIEVQVFGDTHGNIVHLFERDCSLQRRHQKVIEEAPAPGMDPITRAAVCDAAVKAARAVDYVGAGTIEFIADTSAGLSADRIWFMEMNTRLQVEHPVTEAITGQDLVEWQLRVASGEPLPMTQDDLAIDGHAIEARLYAEDPAKGFLPSIGRLDVFDLGTSVRIDTGVEQGAEVSPFYDPMIAKLIAHAATREEARETLADALDEAVIWPVRTNAGFLVEALDHADFIAGTVDTGLIAREGEGLMPPVLPSDEALADAAASLAGEGGFRLNAAPRWQGWFRLDDQPIEIDFADGAAESVEDDHILIAEGGQVWELARWRVDGAAAGGAADGAILAPMPGRIIAVDVVEGQGVAPGQKLVTLEAMKMEHALVAPFAGTVAALSASTGGQVTEGALLVRIDRSAD</sequence>
<evidence type="ECO:0000256" key="6">
    <source>
        <dbReference type="PROSITE-ProRule" id="PRU00409"/>
    </source>
</evidence>
<evidence type="ECO:0000259" key="9">
    <source>
        <dbReference type="PROSITE" id="PS50979"/>
    </source>
</evidence>
<dbReference type="InterPro" id="IPR011764">
    <property type="entry name" value="Biotin_carboxylation_dom"/>
</dbReference>
<gene>
    <name evidence="10" type="ORF">ILT43_09775</name>
</gene>
<dbReference type="EMBL" id="JAFEMC010000002">
    <property type="protein sequence ID" value="MBM6576663.1"/>
    <property type="molecule type" value="Genomic_DNA"/>
</dbReference>
<dbReference type="InterPro" id="IPR011761">
    <property type="entry name" value="ATP-grasp"/>
</dbReference>
<dbReference type="Gene3D" id="2.40.50.100">
    <property type="match status" value="1"/>
</dbReference>
<dbReference type="InterPro" id="IPR005479">
    <property type="entry name" value="CPAse_ATP-bd"/>
</dbReference>
<reference evidence="10 11" key="1">
    <citation type="submission" date="2020-12" db="EMBL/GenBank/DDBJ databases">
        <title>Sphingomonas sp.</title>
        <authorList>
            <person name="Kim M.K."/>
        </authorList>
    </citation>
    <scope>NUCLEOTIDE SEQUENCE [LARGE SCALE GENOMIC DNA]</scope>
    <source>
        <strain evidence="10 11">BT552</strain>
    </source>
</reference>
<dbReference type="PANTHER" id="PTHR18866:SF33">
    <property type="entry name" value="METHYLCROTONOYL-COA CARBOXYLASE SUBUNIT ALPHA, MITOCHONDRIAL-RELATED"/>
    <property type="match status" value="1"/>
</dbReference>
<dbReference type="InterPro" id="IPR050856">
    <property type="entry name" value="Biotin_carboxylase_complex"/>
</dbReference>
<evidence type="ECO:0000256" key="3">
    <source>
        <dbReference type="ARBA" id="ARBA00022741"/>
    </source>
</evidence>
<keyword evidence="5" id="KW-0092">Biotin</keyword>
<dbReference type="PROSITE" id="PS00867">
    <property type="entry name" value="CPSASE_2"/>
    <property type="match status" value="1"/>
</dbReference>
<protein>
    <submittedName>
        <fullName evidence="10">ATP-grasp domain-containing protein</fullName>
    </submittedName>
</protein>
<keyword evidence="4 6" id="KW-0067">ATP-binding</keyword>
<evidence type="ECO:0000259" key="8">
    <source>
        <dbReference type="PROSITE" id="PS50975"/>
    </source>
</evidence>
<evidence type="ECO:0000256" key="4">
    <source>
        <dbReference type="ARBA" id="ARBA00022840"/>
    </source>
</evidence>
<dbReference type="PROSITE" id="PS50968">
    <property type="entry name" value="BIOTINYL_LIPOYL"/>
    <property type="match status" value="1"/>
</dbReference>
<feature type="domain" description="Biotin carboxylation" evidence="9">
    <location>
        <begin position="1"/>
        <end position="449"/>
    </location>
</feature>
<dbReference type="RefSeq" id="WP_204198766.1">
    <property type="nucleotide sequence ID" value="NZ_JAFEMC010000002.1"/>
</dbReference>
<dbReference type="Pfam" id="PF00289">
    <property type="entry name" value="Biotin_carb_N"/>
    <property type="match status" value="1"/>
</dbReference>
<evidence type="ECO:0000256" key="1">
    <source>
        <dbReference type="ARBA" id="ARBA00001953"/>
    </source>
</evidence>
<evidence type="ECO:0000313" key="10">
    <source>
        <dbReference type="EMBL" id="MBM6576663.1"/>
    </source>
</evidence>
<dbReference type="SUPFAM" id="SSF52440">
    <property type="entry name" value="PreATP-grasp domain"/>
    <property type="match status" value="1"/>
</dbReference>
<dbReference type="SUPFAM" id="SSF51246">
    <property type="entry name" value="Rudiment single hybrid motif"/>
    <property type="match status" value="1"/>
</dbReference>
<dbReference type="PROSITE" id="PS50975">
    <property type="entry name" value="ATP_GRASP"/>
    <property type="match status" value="1"/>
</dbReference>
<dbReference type="SUPFAM" id="SSF56059">
    <property type="entry name" value="Glutathione synthetase ATP-binding domain-like"/>
    <property type="match status" value="1"/>
</dbReference>
<evidence type="ECO:0000313" key="11">
    <source>
        <dbReference type="Proteomes" id="UP000763641"/>
    </source>
</evidence>
<dbReference type="PANTHER" id="PTHR18866">
    <property type="entry name" value="CARBOXYLASE:PYRUVATE/ACETYL-COA/PROPIONYL-COA CARBOXYLASE"/>
    <property type="match status" value="1"/>
</dbReference>
<dbReference type="PROSITE" id="PS50979">
    <property type="entry name" value="BC"/>
    <property type="match status" value="1"/>
</dbReference>
<dbReference type="Pfam" id="PF02785">
    <property type="entry name" value="Biotin_carb_C"/>
    <property type="match status" value="1"/>
</dbReference>
<dbReference type="SMART" id="SM00878">
    <property type="entry name" value="Biotin_carb_C"/>
    <property type="match status" value="1"/>
</dbReference>
<accession>A0ABS2D813</accession>
<keyword evidence="11" id="KW-1185">Reference proteome</keyword>
<comment type="cofactor">
    <cofactor evidence="1">
        <name>biotin</name>
        <dbReference type="ChEBI" id="CHEBI:57586"/>
    </cofactor>
</comment>
<evidence type="ECO:0000256" key="5">
    <source>
        <dbReference type="ARBA" id="ARBA00023267"/>
    </source>
</evidence>
<dbReference type="InterPro" id="IPR005482">
    <property type="entry name" value="Biotin_COase_C"/>
</dbReference>
<name>A0ABS2D813_9SPHN</name>
<dbReference type="Pfam" id="PF02786">
    <property type="entry name" value="CPSase_L_D2"/>
    <property type="match status" value="1"/>
</dbReference>
<dbReference type="Gene3D" id="3.30.470.20">
    <property type="entry name" value="ATP-grasp fold, B domain"/>
    <property type="match status" value="1"/>
</dbReference>
<dbReference type="InterPro" id="IPR005481">
    <property type="entry name" value="BC-like_N"/>
</dbReference>